<dbReference type="AlphaFoldDB" id="A0A418KQI0"/>
<dbReference type="PANTHER" id="PTHR35525">
    <property type="entry name" value="BLL6575 PROTEIN"/>
    <property type="match status" value="1"/>
</dbReference>
<evidence type="ECO:0000313" key="3">
    <source>
        <dbReference type="Proteomes" id="UP000284057"/>
    </source>
</evidence>
<keyword evidence="3" id="KW-1185">Reference proteome</keyword>
<dbReference type="PANTHER" id="PTHR35525:SF3">
    <property type="entry name" value="BLL6575 PROTEIN"/>
    <property type="match status" value="1"/>
</dbReference>
<gene>
    <name evidence="2" type="ORF">DY240_14550</name>
</gene>
<protein>
    <recommendedName>
        <fullName evidence="1">Zinc finger CGNR domain-containing protein</fullName>
    </recommendedName>
</protein>
<dbReference type="Pfam" id="PF07336">
    <property type="entry name" value="ABATE"/>
    <property type="match status" value="1"/>
</dbReference>
<sequence length="190" mass="21245">MTDVELVGNALCLDFANTVNARPVARRDWLATPDEAVVWARAAGHPVDDDPSLRFTLPIARDLRETVFRVFQPLAHGERPSPDDLEIVHATYTEGIGHARFVDDGETFRLSWTRPQTLRVLLWEVAASAVGLLTQGPLHRLGDCPSCHWLFLDTSKNGRRRWCSMATCGSRDKARRYYAGRGSGDRDTDG</sequence>
<feature type="domain" description="Zinc finger CGNR" evidence="1">
    <location>
        <begin position="140"/>
        <end position="179"/>
    </location>
</feature>
<dbReference type="InterPro" id="IPR010852">
    <property type="entry name" value="ABATE"/>
</dbReference>
<comment type="caution">
    <text evidence="2">The sequence shown here is derived from an EMBL/GenBank/DDBJ whole genome shotgun (WGS) entry which is preliminary data.</text>
</comment>
<dbReference type="Gene3D" id="1.10.3300.10">
    <property type="entry name" value="Jann2411-like domain"/>
    <property type="match status" value="1"/>
</dbReference>
<dbReference type="InterPro" id="IPR021005">
    <property type="entry name" value="Znf_CGNR"/>
</dbReference>
<organism evidence="2 3">
    <name type="scientific">Jiangella rhizosphaerae</name>
    <dbReference type="NCBI Taxonomy" id="2293569"/>
    <lineage>
        <taxon>Bacteria</taxon>
        <taxon>Bacillati</taxon>
        <taxon>Actinomycetota</taxon>
        <taxon>Actinomycetes</taxon>
        <taxon>Jiangellales</taxon>
        <taxon>Jiangellaceae</taxon>
        <taxon>Jiangella</taxon>
    </lineage>
</organism>
<accession>A0A418KQI0</accession>
<dbReference type="OrthoDB" id="123307at2"/>
<dbReference type="EMBL" id="QUAL01000143">
    <property type="protein sequence ID" value="RIQ21881.1"/>
    <property type="molecule type" value="Genomic_DNA"/>
</dbReference>
<evidence type="ECO:0000259" key="1">
    <source>
        <dbReference type="Pfam" id="PF11706"/>
    </source>
</evidence>
<dbReference type="InterPro" id="IPR023286">
    <property type="entry name" value="ABATE_dom_sf"/>
</dbReference>
<dbReference type="SUPFAM" id="SSF160904">
    <property type="entry name" value="Jann2411-like"/>
    <property type="match status" value="1"/>
</dbReference>
<dbReference type="Proteomes" id="UP000284057">
    <property type="component" value="Unassembled WGS sequence"/>
</dbReference>
<evidence type="ECO:0000313" key="2">
    <source>
        <dbReference type="EMBL" id="RIQ21881.1"/>
    </source>
</evidence>
<reference evidence="2 3" key="1">
    <citation type="submission" date="2018-09" db="EMBL/GenBank/DDBJ databases">
        <title>Isolation, diversity and antifungal activity of actinobacteria from wheat.</title>
        <authorList>
            <person name="Han C."/>
        </authorList>
    </citation>
    <scope>NUCLEOTIDE SEQUENCE [LARGE SCALE GENOMIC DNA]</scope>
    <source>
        <strain evidence="2 3">NEAU-YY265</strain>
    </source>
</reference>
<name>A0A418KQI0_9ACTN</name>
<dbReference type="Pfam" id="PF11706">
    <property type="entry name" value="zf-CGNR"/>
    <property type="match status" value="1"/>
</dbReference>
<proteinExistence type="predicted"/>
<dbReference type="RefSeq" id="WP_119660578.1">
    <property type="nucleotide sequence ID" value="NZ_QUAL01000143.1"/>
</dbReference>